<dbReference type="PROSITE" id="PS50045">
    <property type="entry name" value="SIGMA54_INTERACT_4"/>
    <property type="match status" value="1"/>
</dbReference>
<dbReference type="NCBIfam" id="TIGR04381">
    <property type="entry name" value="HTH_TypR"/>
    <property type="match status" value="1"/>
</dbReference>
<dbReference type="PANTHER" id="PTHR32071">
    <property type="entry name" value="TRANSCRIPTIONAL REGULATORY PROTEIN"/>
    <property type="match status" value="1"/>
</dbReference>
<evidence type="ECO:0000256" key="2">
    <source>
        <dbReference type="ARBA" id="ARBA00022490"/>
    </source>
</evidence>
<keyword evidence="5" id="KW-0067">ATP-binding</keyword>
<protein>
    <recommendedName>
        <fullName evidence="13">Transcriptional regulatory protein TyrR</fullName>
    </recommendedName>
</protein>
<dbReference type="Gene3D" id="1.10.8.60">
    <property type="match status" value="1"/>
</dbReference>
<accession>A0A0J8GRI4</accession>
<dbReference type="STRING" id="1513271.XM47_17245"/>
<evidence type="ECO:0008006" key="13">
    <source>
        <dbReference type="Google" id="ProtNLM"/>
    </source>
</evidence>
<keyword evidence="3" id="KW-0678">Repressor</keyword>
<name>A0A0J8GRI4_9ALTE</name>
<evidence type="ECO:0000256" key="4">
    <source>
        <dbReference type="ARBA" id="ARBA00022741"/>
    </source>
</evidence>
<feature type="domain" description="ACT" evidence="10">
    <location>
        <begin position="2"/>
        <end position="71"/>
    </location>
</feature>
<dbReference type="Pfam" id="PF18024">
    <property type="entry name" value="HTH_50"/>
    <property type="match status" value="1"/>
</dbReference>
<dbReference type="InterPro" id="IPR002912">
    <property type="entry name" value="ACT_dom"/>
</dbReference>
<keyword evidence="4" id="KW-0547">Nucleotide-binding</keyword>
<evidence type="ECO:0000256" key="1">
    <source>
        <dbReference type="ARBA" id="ARBA00004496"/>
    </source>
</evidence>
<dbReference type="SUPFAM" id="SSF46689">
    <property type="entry name" value="Homeodomain-like"/>
    <property type="match status" value="1"/>
</dbReference>
<dbReference type="InterPro" id="IPR027417">
    <property type="entry name" value="P-loop_NTPase"/>
</dbReference>
<evidence type="ECO:0000313" key="11">
    <source>
        <dbReference type="EMBL" id="KMT63894.1"/>
    </source>
</evidence>
<evidence type="ECO:0000259" key="9">
    <source>
        <dbReference type="PROSITE" id="PS50045"/>
    </source>
</evidence>
<sequence>MRLEIFCEHRAGITQDVLEVLVRHQIELDGVEADHDYIYLNFPKIAFAEFQHLMPEMRLIKGVKDVKTVDHMPFELQQFELNSILTNSSELIVSLDSKGHVIRFSIAAKNTLGEKVFESDSNFIHSIKGFNLHKWIEQKPTSRILQVAEINHQVVQLELTPIWLPAEGNSFCFVGVFIRLQPNRKSYPLANQQDFILNNVVQHSNPMRKFIRELKKTAREDLPLVIYGEIGTGKSYFAELSHYLSANSTLKLIKLDCAELTGDEILTQCEAEIDHANLGSVILLNFDRLKPLDQEKIYPVVSQIVSDGQLNLILTSQVNLNYKVAEGQLDELLYNLVNQLEIRIPALRERQADIVELTQLISKKCTTKLERAPVEIDKETLDQFAKMEWQGNVAQLERVIKQAVIKSDENILTLEDFELTNIENEFYQVQAELVGSLDDAVKQFENAMLRRLYPHFPSTRQLAHKLGLSHTAIANKLREYGINKNTVKVIKK</sequence>
<organism evidence="11 12">
    <name type="scientific">Catenovulum maritimum</name>
    <dbReference type="NCBI Taxonomy" id="1513271"/>
    <lineage>
        <taxon>Bacteria</taxon>
        <taxon>Pseudomonadati</taxon>
        <taxon>Pseudomonadota</taxon>
        <taxon>Gammaproteobacteria</taxon>
        <taxon>Alteromonadales</taxon>
        <taxon>Alteromonadaceae</taxon>
        <taxon>Catenovulum</taxon>
    </lineage>
</organism>
<dbReference type="Gene3D" id="1.10.10.60">
    <property type="entry name" value="Homeodomain-like"/>
    <property type="match status" value="1"/>
</dbReference>
<keyword evidence="8" id="KW-0804">Transcription</keyword>
<dbReference type="SUPFAM" id="SSF52540">
    <property type="entry name" value="P-loop containing nucleoside triphosphate hydrolases"/>
    <property type="match status" value="1"/>
</dbReference>
<comment type="subcellular location">
    <subcellularLocation>
        <location evidence="1">Cytoplasm</location>
    </subcellularLocation>
</comment>
<keyword evidence="6" id="KW-0805">Transcription regulation</keyword>
<evidence type="ECO:0000256" key="8">
    <source>
        <dbReference type="ARBA" id="ARBA00023163"/>
    </source>
</evidence>
<evidence type="ECO:0000259" key="10">
    <source>
        <dbReference type="PROSITE" id="PS51671"/>
    </source>
</evidence>
<dbReference type="Gene3D" id="3.40.50.300">
    <property type="entry name" value="P-loop containing nucleotide triphosphate hydrolases"/>
    <property type="match status" value="1"/>
</dbReference>
<dbReference type="InterPro" id="IPR009057">
    <property type="entry name" value="Homeodomain-like_sf"/>
</dbReference>
<dbReference type="GO" id="GO:0003677">
    <property type="term" value="F:DNA binding"/>
    <property type="evidence" value="ECO:0007669"/>
    <property type="project" value="UniProtKB-KW"/>
</dbReference>
<proteinExistence type="predicted"/>
<dbReference type="EMBL" id="LAZL01000038">
    <property type="protein sequence ID" value="KMT63894.1"/>
    <property type="molecule type" value="Genomic_DNA"/>
</dbReference>
<dbReference type="RefSeq" id="WP_048695337.1">
    <property type="nucleotide sequence ID" value="NZ_KQ130508.1"/>
</dbReference>
<dbReference type="Pfam" id="PF14532">
    <property type="entry name" value="Sigma54_activ_2"/>
    <property type="match status" value="1"/>
</dbReference>
<dbReference type="InterPro" id="IPR002078">
    <property type="entry name" value="Sigma_54_int"/>
</dbReference>
<comment type="caution">
    <text evidence="11">The sequence shown here is derived from an EMBL/GenBank/DDBJ whole genome shotgun (WGS) entry which is preliminary data.</text>
</comment>
<dbReference type="GO" id="GO:0005524">
    <property type="term" value="F:ATP binding"/>
    <property type="evidence" value="ECO:0007669"/>
    <property type="project" value="UniProtKB-KW"/>
</dbReference>
<dbReference type="PANTHER" id="PTHR32071:SF3">
    <property type="entry name" value="HTH-TYPE TRANSCRIPTIONAL REGULATORY PROTEIN TYRR"/>
    <property type="match status" value="1"/>
</dbReference>
<dbReference type="Gene3D" id="3.30.70.260">
    <property type="match status" value="1"/>
</dbReference>
<dbReference type="CDD" id="cd04877">
    <property type="entry name" value="ACT_TyrR"/>
    <property type="match status" value="1"/>
</dbReference>
<keyword evidence="12" id="KW-1185">Reference proteome</keyword>
<reference evidence="11 12" key="1">
    <citation type="submission" date="2015-04" db="EMBL/GenBank/DDBJ databases">
        <title>Draft Genome Sequence of the Novel Agar-Digesting Marine Bacterium Q1.</title>
        <authorList>
            <person name="Li Y."/>
            <person name="Li D."/>
            <person name="Chen G."/>
            <person name="Du Z."/>
        </authorList>
    </citation>
    <scope>NUCLEOTIDE SEQUENCE [LARGE SCALE GENOMIC DNA]</scope>
    <source>
        <strain evidence="11 12">Q1</strain>
    </source>
</reference>
<dbReference type="InterPro" id="IPR058031">
    <property type="entry name" value="AAA_lid_NorR"/>
</dbReference>
<dbReference type="PATRIC" id="fig|1513271.3.peg.3537"/>
<dbReference type="InterPro" id="IPR030828">
    <property type="entry name" value="HTH_TyrR"/>
</dbReference>
<dbReference type="PROSITE" id="PS51671">
    <property type="entry name" value="ACT"/>
    <property type="match status" value="1"/>
</dbReference>
<evidence type="ECO:0000256" key="6">
    <source>
        <dbReference type="ARBA" id="ARBA00023015"/>
    </source>
</evidence>
<dbReference type="AlphaFoldDB" id="A0A0J8GRI4"/>
<evidence type="ECO:0000256" key="7">
    <source>
        <dbReference type="ARBA" id="ARBA00023125"/>
    </source>
</evidence>
<dbReference type="Pfam" id="PF25601">
    <property type="entry name" value="AAA_lid_14"/>
    <property type="match status" value="1"/>
</dbReference>
<dbReference type="OrthoDB" id="9804019at2"/>
<keyword evidence="7" id="KW-0238">DNA-binding</keyword>
<gene>
    <name evidence="11" type="ORF">XM47_17245</name>
</gene>
<dbReference type="Gene3D" id="3.30.450.20">
    <property type="entry name" value="PAS domain"/>
    <property type="match status" value="1"/>
</dbReference>
<keyword evidence="2" id="KW-0963">Cytoplasm</keyword>
<evidence type="ECO:0000256" key="3">
    <source>
        <dbReference type="ARBA" id="ARBA00022491"/>
    </source>
</evidence>
<feature type="domain" description="Sigma-54 factor interaction" evidence="9">
    <location>
        <begin position="200"/>
        <end position="405"/>
    </location>
</feature>
<evidence type="ECO:0000256" key="5">
    <source>
        <dbReference type="ARBA" id="ARBA00022840"/>
    </source>
</evidence>
<dbReference type="Proteomes" id="UP000037600">
    <property type="component" value="Unassembled WGS sequence"/>
</dbReference>
<evidence type="ECO:0000313" key="12">
    <source>
        <dbReference type="Proteomes" id="UP000037600"/>
    </source>
</evidence>
<dbReference type="GO" id="GO:0006355">
    <property type="term" value="P:regulation of DNA-templated transcription"/>
    <property type="evidence" value="ECO:0007669"/>
    <property type="project" value="InterPro"/>
</dbReference>